<protein>
    <recommendedName>
        <fullName evidence="1">LUD domain-containing protein</fullName>
    </recommendedName>
</protein>
<reference evidence="3" key="1">
    <citation type="journal article" date="2019" name="Int. J. Syst. Evol. Microbiol.">
        <title>The Global Catalogue of Microorganisms (GCM) 10K type strain sequencing project: providing services to taxonomists for standard genome sequencing and annotation.</title>
        <authorList>
            <consortium name="The Broad Institute Genomics Platform"/>
            <consortium name="The Broad Institute Genome Sequencing Center for Infectious Disease"/>
            <person name="Wu L."/>
            <person name="Ma J."/>
        </authorList>
    </citation>
    <scope>NUCLEOTIDE SEQUENCE [LARGE SCALE GENOMIC DNA]</scope>
    <source>
        <strain evidence="3">JCM 17933</strain>
    </source>
</reference>
<sequence>MTTSVPAASFTDAAPAETLERVAAALRENNFAVEILEDAAAARTRVKDLVPEGASVFTGASETLRLSGIDEDLNSSGRYESVKARSVTMDRATQMAEIWRMLACPDVIVGSVAAVTETGSLVAASASGSQLAGYSGAAARVIWVVGAQKVVPDLSTALRRIEDHCLSLENERCMEAYGVPSALNRILVLNAEPHPGRGTVLLLREAIGF</sequence>
<dbReference type="InterPro" id="IPR024185">
    <property type="entry name" value="FTHF_cligase-like_sf"/>
</dbReference>
<name>A0ABP8PEZ8_9ACTN</name>
<feature type="domain" description="LUD" evidence="1">
    <location>
        <begin position="19"/>
        <end position="187"/>
    </location>
</feature>
<evidence type="ECO:0000313" key="3">
    <source>
        <dbReference type="Proteomes" id="UP001500503"/>
    </source>
</evidence>
<dbReference type="SUPFAM" id="SSF100950">
    <property type="entry name" value="NagB/RpiA/CoA transferase-like"/>
    <property type="match status" value="1"/>
</dbReference>
<dbReference type="Pfam" id="PF02589">
    <property type="entry name" value="LUD_dom"/>
    <property type="match status" value="1"/>
</dbReference>
<dbReference type="Gene3D" id="3.40.50.10420">
    <property type="entry name" value="NagB/RpiA/CoA transferase-like"/>
    <property type="match status" value="1"/>
</dbReference>
<dbReference type="RefSeq" id="WP_345458580.1">
    <property type="nucleotide sequence ID" value="NZ_BAABHF010000010.1"/>
</dbReference>
<evidence type="ECO:0000313" key="2">
    <source>
        <dbReference type="EMBL" id="GAA4486485.1"/>
    </source>
</evidence>
<gene>
    <name evidence="2" type="ORF">GCM10023191_012760</name>
</gene>
<accession>A0ABP8PEZ8</accession>
<proteinExistence type="predicted"/>
<dbReference type="InterPro" id="IPR003741">
    <property type="entry name" value="LUD_dom"/>
</dbReference>
<evidence type="ECO:0000259" key="1">
    <source>
        <dbReference type="Pfam" id="PF02589"/>
    </source>
</evidence>
<dbReference type="PANTHER" id="PTHR36179:SF2">
    <property type="entry name" value="LUD DOMAIN-CONTAINING PROTEIN"/>
    <property type="match status" value="1"/>
</dbReference>
<organism evidence="2 3">
    <name type="scientific">Actinoallomurus oryzae</name>
    <dbReference type="NCBI Taxonomy" id="502180"/>
    <lineage>
        <taxon>Bacteria</taxon>
        <taxon>Bacillati</taxon>
        <taxon>Actinomycetota</taxon>
        <taxon>Actinomycetes</taxon>
        <taxon>Streptosporangiales</taxon>
        <taxon>Thermomonosporaceae</taxon>
        <taxon>Actinoallomurus</taxon>
    </lineage>
</organism>
<dbReference type="EMBL" id="BAABHF010000010">
    <property type="protein sequence ID" value="GAA4486485.1"/>
    <property type="molecule type" value="Genomic_DNA"/>
</dbReference>
<dbReference type="PANTHER" id="PTHR36179">
    <property type="entry name" value="LUD_DOM DOMAIN-CONTAINING PROTEIN"/>
    <property type="match status" value="1"/>
</dbReference>
<comment type="caution">
    <text evidence="2">The sequence shown here is derived from an EMBL/GenBank/DDBJ whole genome shotgun (WGS) entry which is preliminary data.</text>
</comment>
<keyword evidence="3" id="KW-1185">Reference proteome</keyword>
<dbReference type="Proteomes" id="UP001500503">
    <property type="component" value="Unassembled WGS sequence"/>
</dbReference>
<dbReference type="InterPro" id="IPR037171">
    <property type="entry name" value="NagB/RpiA_transferase-like"/>
</dbReference>